<dbReference type="RefSeq" id="WP_038578301.1">
    <property type="nucleotide sequence ID" value="NZ_CP009290.1"/>
</dbReference>
<dbReference type="KEGG" id="pcp:JM49_13260"/>
<dbReference type="PANTHER" id="PTHR31793">
    <property type="entry name" value="4-HYDROXYBENZOYL-COA THIOESTERASE FAMILY MEMBER"/>
    <property type="match status" value="1"/>
</dbReference>
<evidence type="ECO:0000313" key="3">
    <source>
        <dbReference type="EMBL" id="MBU4631222.1"/>
    </source>
</evidence>
<keyword evidence="2" id="KW-0378">Hydrolase</keyword>
<organism evidence="3 4">
    <name type="scientific">Pseudomonas chlororaphis subsp. aurantiaca</name>
    <dbReference type="NCBI Taxonomy" id="86192"/>
    <lineage>
        <taxon>Bacteria</taxon>
        <taxon>Pseudomonadati</taxon>
        <taxon>Pseudomonadota</taxon>
        <taxon>Gammaproteobacteria</taxon>
        <taxon>Pseudomonadales</taxon>
        <taxon>Pseudomonadaceae</taxon>
        <taxon>Pseudomonas</taxon>
    </lineage>
</organism>
<dbReference type="Pfam" id="PF13279">
    <property type="entry name" value="4HBT_2"/>
    <property type="match status" value="1"/>
</dbReference>
<evidence type="ECO:0000256" key="2">
    <source>
        <dbReference type="ARBA" id="ARBA00022801"/>
    </source>
</evidence>
<comment type="caution">
    <text evidence="3">The sequence shown here is derived from an EMBL/GenBank/DDBJ whole genome shotgun (WGS) entry which is preliminary data.</text>
</comment>
<dbReference type="Proteomes" id="UP000787568">
    <property type="component" value="Unassembled WGS sequence"/>
</dbReference>
<protein>
    <submittedName>
        <fullName evidence="3">Acyl-CoA thioesterase</fullName>
    </submittedName>
</protein>
<reference evidence="3" key="1">
    <citation type="submission" date="2020-12" db="EMBL/GenBank/DDBJ databases">
        <title>Generalized mutagenesis with transposon Tn5. A laboratory procedure for the identification of genes responsible for a bacterial phenotype and its regulation, illustrated with phenazine production in Pseudomonas chlororaphis.</title>
        <authorList>
            <person name="Muzio F."/>
            <person name="Sobrero P."/>
            <person name="Agaras B."/>
            <person name="Valverde C."/>
        </authorList>
    </citation>
    <scope>NUCLEOTIDE SEQUENCE</scope>
    <source>
        <strain evidence="3">SMMP3</strain>
    </source>
</reference>
<dbReference type="SUPFAM" id="SSF54637">
    <property type="entry name" value="Thioesterase/thiol ester dehydrase-isomerase"/>
    <property type="match status" value="1"/>
</dbReference>
<dbReference type="InterPro" id="IPR029069">
    <property type="entry name" value="HotDog_dom_sf"/>
</dbReference>
<dbReference type="CDD" id="cd00586">
    <property type="entry name" value="4HBT"/>
    <property type="match status" value="1"/>
</dbReference>
<dbReference type="AlphaFoldDB" id="A0AAJ1E0M9"/>
<gene>
    <name evidence="3" type="ORF">I8747_00195</name>
</gene>
<dbReference type="PANTHER" id="PTHR31793:SF27">
    <property type="entry name" value="NOVEL THIOESTERASE SUPERFAMILY DOMAIN AND SAPOSIN A-TYPE DOMAIN CONTAINING PROTEIN (0610012H03RIK)"/>
    <property type="match status" value="1"/>
</dbReference>
<dbReference type="InterPro" id="IPR050563">
    <property type="entry name" value="4-hydroxybenzoyl-CoA_TE"/>
</dbReference>
<dbReference type="EMBL" id="JAEEFW010000001">
    <property type="protein sequence ID" value="MBU4631222.1"/>
    <property type="molecule type" value="Genomic_DNA"/>
</dbReference>
<sequence>MSNDPALHDFAVRSSDKIRYADTDRQGHVNNAVFATFLETGRVEIIYDPHAPLAEPGSEFVIARLELDLRAELRWPGTVQIGTRVANLGKSSMTLEQALFQDGRCAALATTVIVQIDAQSRRSKPFGEEARRRLSALTTTADSFAVK</sequence>
<evidence type="ECO:0000313" key="4">
    <source>
        <dbReference type="Proteomes" id="UP000787568"/>
    </source>
</evidence>
<evidence type="ECO:0000256" key="1">
    <source>
        <dbReference type="ARBA" id="ARBA00005953"/>
    </source>
</evidence>
<name>A0AAJ1E0M9_9PSED</name>
<comment type="similarity">
    <text evidence="1">Belongs to the 4-hydroxybenzoyl-CoA thioesterase family.</text>
</comment>
<dbReference type="Gene3D" id="3.10.129.10">
    <property type="entry name" value="Hotdog Thioesterase"/>
    <property type="match status" value="1"/>
</dbReference>
<proteinExistence type="inferred from homology"/>
<dbReference type="GO" id="GO:0047617">
    <property type="term" value="F:fatty acyl-CoA hydrolase activity"/>
    <property type="evidence" value="ECO:0007669"/>
    <property type="project" value="TreeGrafter"/>
</dbReference>
<accession>A0AAJ1E0M9</accession>